<dbReference type="EMBL" id="BK015171">
    <property type="protein sequence ID" value="DAD94005.1"/>
    <property type="molecule type" value="Genomic_DNA"/>
</dbReference>
<sequence>MSESISITNPALTYVSIYEENGERVTSYVTGVHAETVEELLELAKKQYPGKLAVEQDALTYNNALQHDLLYKNGEYVPRPEPTEDEKREAALASLDAEYSTKINDIETEMAKAKAIEDEDYYSDLKAEREELVAEYTRKRGAI</sequence>
<proteinExistence type="predicted"/>
<organism evidence="1">
    <name type="scientific">Siphoviridae sp. ctgu013</name>
    <dbReference type="NCBI Taxonomy" id="2826421"/>
    <lineage>
        <taxon>Viruses</taxon>
        <taxon>Duplodnaviria</taxon>
        <taxon>Heunggongvirae</taxon>
        <taxon>Uroviricota</taxon>
        <taxon>Caudoviricetes</taxon>
    </lineage>
</organism>
<evidence type="ECO:0000313" key="1">
    <source>
        <dbReference type="EMBL" id="DAD94005.1"/>
    </source>
</evidence>
<protein>
    <submittedName>
        <fullName evidence="1">Uncharacterized protein</fullName>
    </submittedName>
</protein>
<name>A0A8S5NGP4_9CAUD</name>
<reference evidence="1" key="1">
    <citation type="journal article" date="2021" name="Proc. Natl. Acad. Sci. U.S.A.">
        <title>A Catalog of Tens of Thousands of Viruses from Human Metagenomes Reveals Hidden Associations with Chronic Diseases.</title>
        <authorList>
            <person name="Tisza M.J."/>
            <person name="Buck C.B."/>
        </authorList>
    </citation>
    <scope>NUCLEOTIDE SEQUENCE</scope>
    <source>
        <strain evidence="1">Ctgu013</strain>
    </source>
</reference>
<accession>A0A8S5NGP4</accession>